<evidence type="ECO:0000256" key="5">
    <source>
        <dbReference type="PROSITE-ProRule" id="PRU00333"/>
    </source>
</evidence>
<feature type="binding site" evidence="4 5">
    <location>
        <position position="211"/>
    </location>
    <ligand>
        <name>Zn(2+)</name>
        <dbReference type="ChEBI" id="CHEBI:29105"/>
    </ligand>
</feature>
<reference evidence="7 8" key="1">
    <citation type="journal article" date="2017" name="Nat. Ecol. Evol.">
        <title>Scallop genome provides insights into evolution of bilaterian karyotype and development.</title>
        <authorList>
            <person name="Wang S."/>
            <person name="Zhang J."/>
            <person name="Jiao W."/>
            <person name="Li J."/>
            <person name="Xun X."/>
            <person name="Sun Y."/>
            <person name="Guo X."/>
            <person name="Huan P."/>
            <person name="Dong B."/>
            <person name="Zhang L."/>
            <person name="Hu X."/>
            <person name="Sun X."/>
            <person name="Wang J."/>
            <person name="Zhao C."/>
            <person name="Wang Y."/>
            <person name="Wang D."/>
            <person name="Huang X."/>
            <person name="Wang R."/>
            <person name="Lv J."/>
            <person name="Li Y."/>
            <person name="Zhang Z."/>
            <person name="Liu B."/>
            <person name="Lu W."/>
            <person name="Hui Y."/>
            <person name="Liang J."/>
            <person name="Zhou Z."/>
            <person name="Hou R."/>
            <person name="Li X."/>
            <person name="Liu Y."/>
            <person name="Li H."/>
            <person name="Ning X."/>
            <person name="Lin Y."/>
            <person name="Zhao L."/>
            <person name="Xing Q."/>
            <person name="Dou J."/>
            <person name="Li Y."/>
            <person name="Mao J."/>
            <person name="Guo H."/>
            <person name="Dou H."/>
            <person name="Li T."/>
            <person name="Mu C."/>
            <person name="Jiang W."/>
            <person name="Fu Q."/>
            <person name="Fu X."/>
            <person name="Miao Y."/>
            <person name="Liu J."/>
            <person name="Yu Q."/>
            <person name="Li R."/>
            <person name="Liao H."/>
            <person name="Li X."/>
            <person name="Kong Y."/>
            <person name="Jiang Z."/>
            <person name="Chourrout D."/>
            <person name="Li R."/>
            <person name="Bao Z."/>
        </authorList>
    </citation>
    <scope>NUCLEOTIDE SEQUENCE [LARGE SCALE GENOMIC DNA]</scope>
    <source>
        <strain evidence="7 8">PY_sf001</strain>
    </source>
</reference>
<evidence type="ECO:0000313" key="7">
    <source>
        <dbReference type="EMBL" id="OWF37535.1"/>
    </source>
</evidence>
<evidence type="ECO:0000313" key="8">
    <source>
        <dbReference type="Proteomes" id="UP000242188"/>
    </source>
</evidence>
<dbReference type="GO" id="GO:0008168">
    <property type="term" value="F:methyltransferase activity"/>
    <property type="evidence" value="ECO:0007669"/>
    <property type="project" value="UniProtKB-UniRule"/>
</dbReference>
<protein>
    <submittedName>
        <fullName evidence="7">Betaine--homocysteine S-methyltransferase 1</fullName>
    </submittedName>
</protein>
<evidence type="ECO:0000256" key="2">
    <source>
        <dbReference type="ARBA" id="ARBA00022679"/>
    </source>
</evidence>
<feature type="binding site" evidence="4 5">
    <location>
        <position position="295"/>
    </location>
    <ligand>
        <name>Zn(2+)</name>
        <dbReference type="ChEBI" id="CHEBI:29105"/>
    </ligand>
</feature>
<dbReference type="AlphaFoldDB" id="A0A210PM27"/>
<gene>
    <name evidence="7" type="ORF">KP79_PYT07405</name>
</gene>
<accession>A0A210PM27</accession>
<dbReference type="GO" id="GO:0032259">
    <property type="term" value="P:methylation"/>
    <property type="evidence" value="ECO:0007669"/>
    <property type="project" value="UniProtKB-KW"/>
</dbReference>
<dbReference type="PIRSF" id="PIRSF037505">
    <property type="entry name" value="Betaine_HMT"/>
    <property type="match status" value="1"/>
</dbReference>
<feature type="domain" description="Hcy-binding" evidence="6">
    <location>
        <begin position="4"/>
        <end position="309"/>
    </location>
</feature>
<dbReference type="PROSITE" id="PS50970">
    <property type="entry name" value="HCY"/>
    <property type="match status" value="1"/>
</dbReference>
<evidence type="ECO:0000256" key="4">
    <source>
        <dbReference type="PIRSR" id="PIRSR037505-2"/>
    </source>
</evidence>
<keyword evidence="1 5" id="KW-0489">Methyltransferase</keyword>
<evidence type="ECO:0000256" key="3">
    <source>
        <dbReference type="ARBA" id="ARBA00034478"/>
    </source>
</evidence>
<dbReference type="InterPro" id="IPR036589">
    <property type="entry name" value="HCY_dom_sf"/>
</dbReference>
<dbReference type="Proteomes" id="UP000242188">
    <property type="component" value="Unassembled WGS sequence"/>
</dbReference>
<dbReference type="EMBL" id="NEDP02005587">
    <property type="protein sequence ID" value="OWF37535.1"/>
    <property type="molecule type" value="Genomic_DNA"/>
</dbReference>
<evidence type="ECO:0000256" key="1">
    <source>
        <dbReference type="ARBA" id="ARBA00022603"/>
    </source>
</evidence>
<comment type="caution">
    <text evidence="7">The sequence shown here is derived from an EMBL/GenBank/DDBJ whole genome shotgun (WGS) entry which is preliminary data.</text>
</comment>
<comment type="cofactor">
    <cofactor evidence="4">
        <name>Zn(2+)</name>
        <dbReference type="ChEBI" id="CHEBI:29105"/>
    </cofactor>
    <text evidence="4">Binds 1 zinc ion per subunit.</text>
</comment>
<dbReference type="OrthoDB" id="261426at2759"/>
<dbReference type="UniPathway" id="UPA00051">
    <property type="reaction ID" value="UER00083"/>
</dbReference>
<dbReference type="PANTHER" id="PTHR11103">
    <property type="entry name" value="SLR1189 PROTEIN"/>
    <property type="match status" value="1"/>
</dbReference>
<organism evidence="7 8">
    <name type="scientific">Mizuhopecten yessoensis</name>
    <name type="common">Japanese scallop</name>
    <name type="synonym">Patinopecten yessoensis</name>
    <dbReference type="NCBI Taxonomy" id="6573"/>
    <lineage>
        <taxon>Eukaryota</taxon>
        <taxon>Metazoa</taxon>
        <taxon>Spiralia</taxon>
        <taxon>Lophotrochozoa</taxon>
        <taxon>Mollusca</taxon>
        <taxon>Bivalvia</taxon>
        <taxon>Autobranchia</taxon>
        <taxon>Pteriomorphia</taxon>
        <taxon>Pectinida</taxon>
        <taxon>Pectinoidea</taxon>
        <taxon>Pectinidae</taxon>
        <taxon>Mizuhopecten</taxon>
    </lineage>
</organism>
<keyword evidence="2 5" id="KW-0808">Transferase</keyword>
<comment type="pathway">
    <text evidence="3">Amino-acid biosynthesis; L-methionine biosynthesis via de novo pathway.</text>
</comment>
<dbReference type="Gene3D" id="3.20.20.330">
    <property type="entry name" value="Homocysteine-binding-like domain"/>
    <property type="match status" value="1"/>
</dbReference>
<keyword evidence="4 5" id="KW-0862">Zinc</keyword>
<dbReference type="SUPFAM" id="SSF82282">
    <property type="entry name" value="Homocysteine S-methyltransferase"/>
    <property type="match status" value="1"/>
</dbReference>
<keyword evidence="4 5" id="KW-0479">Metal-binding</keyword>
<feature type="binding site" evidence="4 5">
    <location>
        <position position="294"/>
    </location>
    <ligand>
        <name>Zn(2+)</name>
        <dbReference type="ChEBI" id="CHEBI:29105"/>
    </ligand>
</feature>
<evidence type="ECO:0000259" key="6">
    <source>
        <dbReference type="PROSITE" id="PS50970"/>
    </source>
</evidence>
<dbReference type="Pfam" id="PF02574">
    <property type="entry name" value="S-methyl_trans"/>
    <property type="match status" value="1"/>
</dbReference>
<keyword evidence="8" id="KW-1185">Reference proteome</keyword>
<dbReference type="STRING" id="6573.A0A210PM27"/>
<sequence>MPGKGLLERLENGGSVLVAEGYLWEFERRGYIQQGAHVPEVVLEHPELVKVMHEEFVHAGTDVCEAFTYYGNREKLRFIGREDDLEKLNRMALKMAREVADKTGTLMAGGICNTGVYQPDQPETHDKVRAMYKEQVEWAVDEGADYMIAETIDSLGEAKLALETIQQYGKGMPAVLTLACYIPDETTDEVPIVEACRTLEELGAAVVGLNCGRGPKTMLPLLREIRKACKGPIAALPVTYRTREDCRTFMSLKDPDTGKYAYPINLASCLCSREEIREFAEEAKAIGVNYIGLCCGNAPNYFRELAEVYGRTPEACRYRPNMSFNYIFGDTEKTEQYDAKKLRQYMVTGKE</sequence>
<dbReference type="InterPro" id="IPR017226">
    <property type="entry name" value="BHMT-like"/>
</dbReference>
<dbReference type="PANTHER" id="PTHR11103:SF18">
    <property type="entry name" value="SLR1189 PROTEIN"/>
    <property type="match status" value="1"/>
</dbReference>
<dbReference type="GO" id="GO:0009086">
    <property type="term" value="P:methionine biosynthetic process"/>
    <property type="evidence" value="ECO:0007669"/>
    <property type="project" value="InterPro"/>
</dbReference>
<dbReference type="GO" id="GO:0008270">
    <property type="term" value="F:zinc ion binding"/>
    <property type="evidence" value="ECO:0007669"/>
    <property type="project" value="InterPro"/>
</dbReference>
<proteinExistence type="predicted"/>
<name>A0A210PM27_MIZYE</name>
<dbReference type="InterPro" id="IPR003726">
    <property type="entry name" value="HCY_dom"/>
</dbReference>